<feature type="transmembrane region" description="Helical" evidence="1">
    <location>
        <begin position="272"/>
        <end position="291"/>
    </location>
</feature>
<comment type="caution">
    <text evidence="3">The sequence shown here is derived from an EMBL/GenBank/DDBJ whole genome shotgun (WGS) entry which is preliminary data.</text>
</comment>
<dbReference type="Proteomes" id="UP000195893">
    <property type="component" value="Unassembled WGS sequence"/>
</dbReference>
<protein>
    <recommendedName>
        <fullName evidence="2">DUF2157 domain-containing protein</fullName>
    </recommendedName>
</protein>
<keyword evidence="1" id="KW-0812">Transmembrane</keyword>
<feature type="transmembrane region" description="Helical" evidence="1">
    <location>
        <begin position="75"/>
        <end position="96"/>
    </location>
</feature>
<feature type="domain" description="DUF2157" evidence="2">
    <location>
        <begin position="14"/>
        <end position="154"/>
    </location>
</feature>
<organism evidence="3 4">
    <name type="scientific">Campylobacter concisus</name>
    <dbReference type="NCBI Taxonomy" id="199"/>
    <lineage>
        <taxon>Bacteria</taxon>
        <taxon>Pseudomonadati</taxon>
        <taxon>Campylobacterota</taxon>
        <taxon>Epsilonproteobacteria</taxon>
        <taxon>Campylobacterales</taxon>
        <taxon>Campylobacteraceae</taxon>
        <taxon>Campylobacter</taxon>
    </lineage>
</organism>
<keyword evidence="1" id="KW-1133">Transmembrane helix</keyword>
<dbReference type="AlphaFoldDB" id="A0A1Y5NCP6"/>
<feature type="transmembrane region" description="Helical" evidence="1">
    <location>
        <begin position="303"/>
        <end position="325"/>
    </location>
</feature>
<evidence type="ECO:0000259" key="2">
    <source>
        <dbReference type="Pfam" id="PF09925"/>
    </source>
</evidence>
<keyword evidence="1" id="KW-0472">Membrane</keyword>
<dbReference type="Pfam" id="PF09925">
    <property type="entry name" value="DUF2157"/>
    <property type="match status" value="1"/>
</dbReference>
<feature type="transmembrane region" description="Helical" evidence="1">
    <location>
        <begin position="108"/>
        <end position="128"/>
    </location>
</feature>
<accession>A0A1Y5NCP6</accession>
<feature type="transmembrane region" description="Helical" evidence="1">
    <location>
        <begin position="230"/>
        <end position="252"/>
    </location>
</feature>
<gene>
    <name evidence="3" type="ORF">B9N60_05615</name>
</gene>
<dbReference type="RefSeq" id="WP_087581632.1">
    <property type="nucleotide sequence ID" value="NZ_NDYQ01000008.1"/>
</dbReference>
<proteinExistence type="predicted"/>
<name>A0A1Y5NCP6_9BACT</name>
<dbReference type="EMBL" id="NDYQ01000008">
    <property type="protein sequence ID" value="OUT17244.1"/>
    <property type="molecule type" value="Genomic_DNA"/>
</dbReference>
<feature type="transmembrane region" description="Helical" evidence="1">
    <location>
        <begin position="51"/>
        <end position="69"/>
    </location>
</feature>
<feature type="transmembrane region" description="Helical" evidence="1">
    <location>
        <begin position="396"/>
        <end position="415"/>
    </location>
</feature>
<evidence type="ECO:0000313" key="4">
    <source>
        <dbReference type="Proteomes" id="UP000195893"/>
    </source>
</evidence>
<feature type="transmembrane region" description="Helical" evidence="1">
    <location>
        <begin position="374"/>
        <end position="390"/>
    </location>
</feature>
<reference evidence="3 4" key="1">
    <citation type="submission" date="2017-04" db="EMBL/GenBank/DDBJ databases">
        <title>Complete genome of Campylobacter concisus ATCC 33237T and draft genomes for an additional eight well characterized C. concisus strains.</title>
        <authorList>
            <person name="Cornelius A.J."/>
            <person name="Miller W.G."/>
            <person name="Lastovica A.J."/>
            <person name="On S.L."/>
            <person name="French N.P."/>
            <person name="Vandenberg O."/>
            <person name="Biggs P.J."/>
        </authorList>
    </citation>
    <scope>NUCLEOTIDE SEQUENCE [LARGE SCALE GENOMIC DNA]</scope>
    <source>
        <strain evidence="3 4">Lasto127.99</strain>
    </source>
</reference>
<evidence type="ECO:0000313" key="3">
    <source>
        <dbReference type="EMBL" id="OUT17244.1"/>
    </source>
</evidence>
<sequence length="421" mass="46550">MNFYNRNFLAKELDRWQKEDVVDKATALKIANLYDIDINAHSEKTSFILKLVAYLFFALAFFTLVGAYWEEIPRMGRLVIIFGVLALLNFGGVYYLKKGKDKLGTATLFLGNFCYGAAIALIAQIYNISDEPSGGVLLWSVGAMALSFASKKPLLVAQSLVFATIWFVLKGTGGEFAYEFIVFIALGAYTLYKSDSIFLATMLLADIFFYIVSLCARISGFNEFYGYDDLMFRAPMAATLSLSYALLLVALFSTLAGFRDRLAHLVKGFGKYLGIIILIVCLIAYANGDIYELEEDKFWFAKAFFYSSFGKVFAVFSIASIALFFKEKNKSGLLLGLILFALPFVFSLGVGYANIFFSLANIIVAAVLIKNGELALGLCMIFLVAVVRYFELIGDYLGATALFIVFAFVVLAVAAKKGGKK</sequence>
<feature type="transmembrane region" description="Helical" evidence="1">
    <location>
        <begin position="337"/>
        <end position="367"/>
    </location>
</feature>
<feature type="transmembrane region" description="Helical" evidence="1">
    <location>
        <begin position="198"/>
        <end position="218"/>
    </location>
</feature>
<evidence type="ECO:0000256" key="1">
    <source>
        <dbReference type="SAM" id="Phobius"/>
    </source>
</evidence>
<dbReference type="InterPro" id="IPR018677">
    <property type="entry name" value="DUF2157"/>
</dbReference>